<protein>
    <recommendedName>
        <fullName evidence="4">DUF247 domain protein</fullName>
    </recommendedName>
</protein>
<dbReference type="Proteomes" id="UP000238479">
    <property type="component" value="Chromosome 5"/>
</dbReference>
<dbReference type="PANTHER" id="PTHR31170:SF21">
    <property type="match status" value="1"/>
</dbReference>
<comment type="caution">
    <text evidence="2">The sequence shown here is derived from an EMBL/GenBank/DDBJ whole genome shotgun (WGS) entry which is preliminary data.</text>
</comment>
<evidence type="ECO:0008006" key="4">
    <source>
        <dbReference type="Google" id="ProtNLM"/>
    </source>
</evidence>
<gene>
    <name evidence="2" type="ORF">RchiOBHm_Chr5g0054041</name>
</gene>
<reference evidence="2 3" key="1">
    <citation type="journal article" date="2018" name="Nat. Genet.">
        <title>The Rosa genome provides new insights in the design of modern roses.</title>
        <authorList>
            <person name="Bendahmane M."/>
        </authorList>
    </citation>
    <scope>NUCLEOTIDE SEQUENCE [LARGE SCALE GENOMIC DNA]</scope>
    <source>
        <strain evidence="3">cv. Old Blush</strain>
    </source>
</reference>
<proteinExistence type="predicted"/>
<feature type="transmembrane region" description="Helical" evidence="1">
    <location>
        <begin position="506"/>
        <end position="527"/>
    </location>
</feature>
<evidence type="ECO:0000256" key="1">
    <source>
        <dbReference type="SAM" id="Phobius"/>
    </source>
</evidence>
<dbReference type="EMBL" id="PDCK01000043">
    <property type="protein sequence ID" value="PRQ33127.1"/>
    <property type="molecule type" value="Genomic_DNA"/>
</dbReference>
<keyword evidence="1" id="KW-0472">Membrane</keyword>
<keyword evidence="1" id="KW-0812">Transmembrane</keyword>
<organism evidence="2 3">
    <name type="scientific">Rosa chinensis</name>
    <name type="common">China rose</name>
    <dbReference type="NCBI Taxonomy" id="74649"/>
    <lineage>
        <taxon>Eukaryota</taxon>
        <taxon>Viridiplantae</taxon>
        <taxon>Streptophyta</taxon>
        <taxon>Embryophyta</taxon>
        <taxon>Tracheophyta</taxon>
        <taxon>Spermatophyta</taxon>
        <taxon>Magnoliopsida</taxon>
        <taxon>eudicotyledons</taxon>
        <taxon>Gunneridae</taxon>
        <taxon>Pentapetalae</taxon>
        <taxon>rosids</taxon>
        <taxon>fabids</taxon>
        <taxon>Rosales</taxon>
        <taxon>Rosaceae</taxon>
        <taxon>Rosoideae</taxon>
        <taxon>Rosoideae incertae sedis</taxon>
        <taxon>Rosa</taxon>
    </lineage>
</organism>
<dbReference type="Pfam" id="PF03140">
    <property type="entry name" value="DUF247"/>
    <property type="match status" value="1"/>
</dbReference>
<dbReference type="AlphaFoldDB" id="A0A2P6QG34"/>
<keyword evidence="3" id="KW-1185">Reference proteome</keyword>
<dbReference type="STRING" id="74649.A0A2P6QG34"/>
<dbReference type="Gramene" id="PRQ33127">
    <property type="protein sequence ID" value="PRQ33127"/>
    <property type="gene ID" value="RchiOBHm_Chr5g0054041"/>
</dbReference>
<keyword evidence="1" id="KW-1133">Transmembrane helix</keyword>
<dbReference type="PANTHER" id="PTHR31170">
    <property type="entry name" value="BNAC04G53230D PROTEIN"/>
    <property type="match status" value="1"/>
</dbReference>
<evidence type="ECO:0000313" key="2">
    <source>
        <dbReference type="EMBL" id="PRQ33127.1"/>
    </source>
</evidence>
<dbReference type="InterPro" id="IPR004158">
    <property type="entry name" value="DUF247_pln"/>
</dbReference>
<dbReference type="OMA" id="FEPMIYK"/>
<sequence>MGKGNLIIASRWLILQKITSNCGRRFQESWACTTFPTLDARGFHQVRGGSSSLTEELEGILNPEDQGRESSTSSMTCIYKVPSTMRQVNRKAYEPNIVSIGPYHHGVESLQEMEKLKHTYFRRLFQPNYHDRLDDEVVSLKKKAVDDAKKAMEELEVAARSCYSEQSKLSSKAFVKMMLIDGCFIIGLLRDSLQSDFEHTPSIIQRWMLPTLRRDLIKLENQLPLFVLRKLFQLTKASTTCHEKPIASWELEALALRFFEPLLRGHDVLTEASATCHEKPIAIWVLEALALRFFKPLLRGHDVLNKTPQHYAPKQCQSSSSKHFLDLFHSKISPDCSTCTALQAPRRGKQTKQILSIQELKEAGVKFRTDPTRGPLDITFGRVAWSWGKVLTIPRIHIDDHRGTLFRNMVAFEKCDRNCHQDVTTYLFFLDSLINSAKDVGLLHYHGVLHHSLGSNRRVAKLVNNLCKEVGPDVSKSYLYKVVRDVNEYYSSKYGKIRGFLVHHHFSSWLVGISTLAACLALYLALIQTGCTVATAREDLHKHTTFGDFLKESLLWHHLSRWVIWKCPVSGSTENNALDPNDEVLCILLDIGIEFY</sequence>
<dbReference type="OrthoDB" id="1842647at2759"/>
<accession>A0A2P6QG34</accession>
<evidence type="ECO:0000313" key="3">
    <source>
        <dbReference type="Proteomes" id="UP000238479"/>
    </source>
</evidence>
<name>A0A2P6QG34_ROSCH</name>